<dbReference type="EMBL" id="CP146256">
    <property type="protein sequence ID" value="XAH75800.1"/>
    <property type="molecule type" value="Genomic_DNA"/>
</dbReference>
<evidence type="ECO:0000313" key="1">
    <source>
        <dbReference type="EMBL" id="XAH75800.1"/>
    </source>
</evidence>
<gene>
    <name evidence="1" type="ORF">V6984_08620</name>
</gene>
<proteinExistence type="predicted"/>
<name>A0ABZ3F2C0_9FIRM</name>
<keyword evidence="2" id="KW-1185">Reference proteome</keyword>
<protein>
    <recommendedName>
        <fullName evidence="3">BppU N-terminal domain-containing protein</fullName>
    </recommendedName>
</protein>
<evidence type="ECO:0000313" key="2">
    <source>
        <dbReference type="Proteomes" id="UP001451571"/>
    </source>
</evidence>
<organism evidence="1 2">
    <name type="scientific">Kineothrix sedimenti</name>
    <dbReference type="NCBI Taxonomy" id="3123317"/>
    <lineage>
        <taxon>Bacteria</taxon>
        <taxon>Bacillati</taxon>
        <taxon>Bacillota</taxon>
        <taxon>Clostridia</taxon>
        <taxon>Lachnospirales</taxon>
        <taxon>Lachnospiraceae</taxon>
        <taxon>Kineothrix</taxon>
    </lineage>
</organism>
<dbReference type="Proteomes" id="UP001451571">
    <property type="component" value="Chromosome"/>
</dbReference>
<sequence>MIQIEITPMLVNPDTEPEITINPDTREITVPPELYNIAVVADDNAEMVKIRIPRYFDGEDFSLRNCTISFNNAAKHRGNYTVRNILIEEESIVLDWYISKFVTEKSGKIYFVVEFKKEIDNRGMSYSWSTLSAEMNVLPGLDDAIEIDERDISLYQSLLSHIQANDLRVANLMTKFEDLYQIQMSIELLTSQLTDLKSAFELVEDTTAYLESETLVEEG</sequence>
<reference evidence="1 2" key="1">
    <citation type="submission" date="2024-02" db="EMBL/GenBank/DDBJ databases">
        <title>Bacterial strain from lacustrine sediment.</title>
        <authorList>
            <person name="Petit C."/>
            <person name="Fadhlaoui K."/>
        </authorList>
    </citation>
    <scope>NUCLEOTIDE SEQUENCE [LARGE SCALE GENOMIC DNA]</scope>
    <source>
        <strain evidence="1 2">IPX-CK</strain>
    </source>
</reference>
<dbReference type="RefSeq" id="WP_342759374.1">
    <property type="nucleotide sequence ID" value="NZ_CP146256.1"/>
</dbReference>
<evidence type="ECO:0008006" key="3">
    <source>
        <dbReference type="Google" id="ProtNLM"/>
    </source>
</evidence>
<accession>A0ABZ3F2C0</accession>